<protein>
    <submittedName>
        <fullName evidence="14">Repressor LexA</fullName>
    </submittedName>
</protein>
<keyword evidence="6 12" id="KW-0068">Autocatalytic cleavage</keyword>
<dbReference type="GO" id="GO:0006260">
    <property type="term" value="P:DNA replication"/>
    <property type="evidence" value="ECO:0007669"/>
    <property type="project" value="UniProtKB-KW"/>
</dbReference>
<dbReference type="InterPro" id="IPR006197">
    <property type="entry name" value="Peptidase_S24_LexA"/>
</dbReference>
<comment type="similarity">
    <text evidence="1 12">Belongs to the peptidase S24 family.</text>
</comment>
<dbReference type="SUPFAM" id="SSF51306">
    <property type="entry name" value="LexA/Signal peptidase"/>
    <property type="match status" value="1"/>
</dbReference>
<dbReference type="PANTHER" id="PTHR33516:SF2">
    <property type="entry name" value="LEXA REPRESSOR-RELATED"/>
    <property type="match status" value="1"/>
</dbReference>
<gene>
    <name evidence="14" type="primary">lexA</name>
    <name evidence="14" type="ORF">COU15_00845</name>
</gene>
<dbReference type="InterPro" id="IPR036390">
    <property type="entry name" value="WH_DNA-bd_sf"/>
</dbReference>
<evidence type="ECO:0000256" key="10">
    <source>
        <dbReference type="ARBA" id="ARBA00023204"/>
    </source>
</evidence>
<dbReference type="GO" id="GO:0004252">
    <property type="term" value="F:serine-type endopeptidase activity"/>
    <property type="evidence" value="ECO:0007669"/>
    <property type="project" value="InterPro"/>
</dbReference>
<proteinExistence type="inferred from homology"/>
<accession>A0A2H0UG19</accession>
<feature type="domain" description="Peptidase S24/S26A/S26B/S26C" evidence="13">
    <location>
        <begin position="73"/>
        <end position="184"/>
    </location>
</feature>
<reference evidence="15" key="1">
    <citation type="submission" date="2017-09" db="EMBL/GenBank/DDBJ databases">
        <title>Depth-based differentiation of microbial function through sediment-hosted aquifers and enrichment of novel symbionts in the deep terrestrial subsurface.</title>
        <authorList>
            <person name="Probst A.J."/>
            <person name="Ladd B."/>
            <person name="Jarett J.K."/>
            <person name="Geller-Mcgrath D.E."/>
            <person name="Sieber C.M.K."/>
            <person name="Emerson J.B."/>
            <person name="Anantharaman K."/>
            <person name="Thomas B.C."/>
            <person name="Malmstrom R."/>
            <person name="Stieglmeier M."/>
            <person name="Klingl A."/>
            <person name="Woyke T."/>
            <person name="Ryan C.M."/>
            <person name="Banfield J.F."/>
        </authorList>
    </citation>
    <scope>NUCLEOTIDE SEQUENCE [LARGE SCALE GENOMIC DNA]</scope>
</reference>
<evidence type="ECO:0000256" key="11">
    <source>
        <dbReference type="ARBA" id="ARBA00023236"/>
    </source>
</evidence>
<dbReference type="GO" id="GO:0003677">
    <property type="term" value="F:DNA binding"/>
    <property type="evidence" value="ECO:0007669"/>
    <property type="project" value="UniProtKB-KW"/>
</dbReference>
<keyword evidence="7" id="KW-0805">Transcription regulation</keyword>
<dbReference type="CDD" id="cd06529">
    <property type="entry name" value="S24_LexA-like"/>
    <property type="match status" value="1"/>
</dbReference>
<dbReference type="PRINTS" id="PR00726">
    <property type="entry name" value="LEXASERPTASE"/>
</dbReference>
<dbReference type="NCBIfam" id="TIGR00498">
    <property type="entry name" value="lexA"/>
    <property type="match status" value="1"/>
</dbReference>
<sequence length="193" mass="21805">MVTNNDIQYQRKITQFYRSHWRMPSYSEIMDITGLKSKDSVFKLTSRLTKLGVLSKDRRGRILPASVMTEVRVLGLVEAGIPATAEEEVLDTLSLDEYLVQDRDSSFLLRVKGDSMKDAGIIEGDMVLVEKTNNPKLGDIVVAEVDGGWTMKYYRKDKNGSVYLEPANDAYENIYPEGELNISAVVKGVIRKY</sequence>
<keyword evidence="4" id="KW-0227">DNA damage</keyword>
<dbReference type="InterPro" id="IPR050077">
    <property type="entry name" value="LexA_repressor"/>
</dbReference>
<dbReference type="SUPFAM" id="SSF46785">
    <property type="entry name" value="Winged helix' DNA-binding domain"/>
    <property type="match status" value="1"/>
</dbReference>
<comment type="caution">
    <text evidence="14">The sequence shown here is derived from an EMBL/GenBank/DDBJ whole genome shotgun (WGS) entry which is preliminary data.</text>
</comment>
<evidence type="ECO:0000313" key="14">
    <source>
        <dbReference type="EMBL" id="PIR85358.1"/>
    </source>
</evidence>
<evidence type="ECO:0000313" key="15">
    <source>
        <dbReference type="Proteomes" id="UP000229315"/>
    </source>
</evidence>
<evidence type="ECO:0000256" key="8">
    <source>
        <dbReference type="ARBA" id="ARBA00023125"/>
    </source>
</evidence>
<dbReference type="GO" id="GO:0009432">
    <property type="term" value="P:SOS response"/>
    <property type="evidence" value="ECO:0007669"/>
    <property type="project" value="UniProtKB-KW"/>
</dbReference>
<dbReference type="Pfam" id="PF00717">
    <property type="entry name" value="Peptidase_S24"/>
    <property type="match status" value="1"/>
</dbReference>
<keyword evidence="9" id="KW-0804">Transcription</keyword>
<name>A0A2H0UG19_9BACT</name>
<evidence type="ECO:0000256" key="5">
    <source>
        <dbReference type="ARBA" id="ARBA00022801"/>
    </source>
</evidence>
<organism evidence="14 15">
    <name type="scientific">Candidatus Kaiserbacteria bacterium CG10_big_fil_rev_8_21_14_0_10_45_20</name>
    <dbReference type="NCBI Taxonomy" id="1974607"/>
    <lineage>
        <taxon>Bacteria</taxon>
        <taxon>Candidatus Kaiseribacteriota</taxon>
    </lineage>
</organism>
<dbReference type="InterPro" id="IPR015927">
    <property type="entry name" value="Peptidase_S24_S26A/B/C"/>
</dbReference>
<dbReference type="GO" id="GO:0006281">
    <property type="term" value="P:DNA repair"/>
    <property type="evidence" value="ECO:0007669"/>
    <property type="project" value="UniProtKB-KW"/>
</dbReference>
<dbReference type="PANTHER" id="PTHR33516">
    <property type="entry name" value="LEXA REPRESSOR"/>
    <property type="match status" value="1"/>
</dbReference>
<dbReference type="EMBL" id="PFBH01000005">
    <property type="protein sequence ID" value="PIR85358.1"/>
    <property type="molecule type" value="Genomic_DNA"/>
</dbReference>
<dbReference type="InterPro" id="IPR039418">
    <property type="entry name" value="LexA-like"/>
</dbReference>
<evidence type="ECO:0000259" key="13">
    <source>
        <dbReference type="Pfam" id="PF00717"/>
    </source>
</evidence>
<evidence type="ECO:0000256" key="12">
    <source>
        <dbReference type="RuleBase" id="RU003991"/>
    </source>
</evidence>
<evidence type="ECO:0000256" key="1">
    <source>
        <dbReference type="ARBA" id="ARBA00007484"/>
    </source>
</evidence>
<keyword evidence="2" id="KW-0678">Repressor</keyword>
<dbReference type="AlphaFoldDB" id="A0A2H0UG19"/>
<evidence type="ECO:0000256" key="3">
    <source>
        <dbReference type="ARBA" id="ARBA00022705"/>
    </source>
</evidence>
<evidence type="ECO:0000256" key="7">
    <source>
        <dbReference type="ARBA" id="ARBA00023015"/>
    </source>
</evidence>
<keyword evidence="11" id="KW-0742">SOS response</keyword>
<dbReference type="Gene3D" id="2.10.109.10">
    <property type="entry name" value="Umud Fragment, subunit A"/>
    <property type="match status" value="1"/>
</dbReference>
<dbReference type="InterPro" id="IPR036388">
    <property type="entry name" value="WH-like_DNA-bd_sf"/>
</dbReference>
<evidence type="ECO:0000256" key="6">
    <source>
        <dbReference type="ARBA" id="ARBA00022813"/>
    </source>
</evidence>
<keyword evidence="3" id="KW-0235">DNA replication</keyword>
<dbReference type="GO" id="GO:0045892">
    <property type="term" value="P:negative regulation of DNA-templated transcription"/>
    <property type="evidence" value="ECO:0007669"/>
    <property type="project" value="InterPro"/>
</dbReference>
<evidence type="ECO:0000256" key="9">
    <source>
        <dbReference type="ARBA" id="ARBA00023163"/>
    </source>
</evidence>
<evidence type="ECO:0000256" key="2">
    <source>
        <dbReference type="ARBA" id="ARBA00022491"/>
    </source>
</evidence>
<keyword evidence="8" id="KW-0238">DNA-binding</keyword>
<keyword evidence="10" id="KW-0234">DNA repair</keyword>
<dbReference type="InterPro" id="IPR006200">
    <property type="entry name" value="LexA"/>
</dbReference>
<dbReference type="Proteomes" id="UP000229315">
    <property type="component" value="Unassembled WGS sequence"/>
</dbReference>
<dbReference type="InterPro" id="IPR036286">
    <property type="entry name" value="LexA/Signal_pep-like_sf"/>
</dbReference>
<keyword evidence="5 12" id="KW-0378">Hydrolase</keyword>
<dbReference type="Gene3D" id="1.10.10.10">
    <property type="entry name" value="Winged helix-like DNA-binding domain superfamily/Winged helix DNA-binding domain"/>
    <property type="match status" value="1"/>
</dbReference>
<evidence type="ECO:0000256" key="4">
    <source>
        <dbReference type="ARBA" id="ARBA00022763"/>
    </source>
</evidence>